<dbReference type="Proteomes" id="UP000682843">
    <property type="component" value="Chromosome"/>
</dbReference>
<protein>
    <submittedName>
        <fullName evidence="1">Uncharacterized protein</fullName>
    </submittedName>
</protein>
<dbReference type="RefSeq" id="WP_211912478.1">
    <property type="nucleotide sequence ID" value="NZ_CP036498.1"/>
</dbReference>
<gene>
    <name evidence="1" type="ORF">RPMA_08930</name>
</gene>
<dbReference type="EMBL" id="CP036498">
    <property type="protein sequence ID" value="QUS38934.1"/>
    <property type="molecule type" value="Genomic_DNA"/>
</dbReference>
<keyword evidence="2" id="KW-1185">Reference proteome</keyword>
<evidence type="ECO:0000313" key="1">
    <source>
        <dbReference type="EMBL" id="QUS38934.1"/>
    </source>
</evidence>
<evidence type="ECO:0000313" key="2">
    <source>
        <dbReference type="Proteomes" id="UP000682843"/>
    </source>
</evidence>
<reference evidence="1 2" key="1">
    <citation type="submission" date="2019-02" db="EMBL/GenBank/DDBJ databases">
        <title>Emended description of the genus Rhodopseudomonas and description of Rhodopseudomonas albus sp. nov., a non-phototrophic, heavy-metal-tolerant bacterium isolated from garden soil.</title>
        <authorList>
            <person name="Bao Z."/>
            <person name="Cao W.W."/>
            <person name="Sato Y."/>
            <person name="Nishizawa T."/>
            <person name="Zhao J."/>
            <person name="Guo Y."/>
            <person name="Ohta H."/>
        </authorList>
    </citation>
    <scope>NUCLEOTIDE SEQUENCE [LARGE SCALE GENOMIC DNA]</scope>
    <source>
        <strain evidence="1 2">SK50-23</strain>
    </source>
</reference>
<accession>A0ABX8A5G1</accession>
<proteinExistence type="predicted"/>
<organism evidence="1 2">
    <name type="scientific">Tardiphaga alba</name>
    <dbReference type="NCBI Taxonomy" id="340268"/>
    <lineage>
        <taxon>Bacteria</taxon>
        <taxon>Pseudomonadati</taxon>
        <taxon>Pseudomonadota</taxon>
        <taxon>Alphaproteobacteria</taxon>
        <taxon>Hyphomicrobiales</taxon>
        <taxon>Nitrobacteraceae</taxon>
        <taxon>Tardiphaga</taxon>
    </lineage>
</organism>
<name>A0ABX8A5G1_9BRAD</name>
<sequence length="189" mass="21176">MMLAAGFALCGCVRAPFVTEQGETRASEWWIPHQIDRVTGLELPSAFVYAEASNSNYLYPRVSSLLLTCLEGKQPLVRFAFDFRIGTNHNTSLGYRFDDLPGHEDVTMRVLRNSRIVVIEDRDVIARFIAELEKSAMLHVRVRSIDGGRTVVDYPVYGAWAAIRAAFVRCDMPAPARLDPGRAKLPGIY</sequence>